<dbReference type="PROSITE" id="PS50076">
    <property type="entry name" value="DNAJ_2"/>
    <property type="match status" value="1"/>
</dbReference>
<dbReference type="PANTHER" id="PTHR45089:SF24">
    <property type="entry name" value="DNAJ HEAT SHOCK N-TERMINAL DOMAIN-CONTAINING PROTEIN"/>
    <property type="match status" value="1"/>
</dbReference>
<feature type="compositionally biased region" description="Acidic residues" evidence="1">
    <location>
        <begin position="346"/>
        <end position="359"/>
    </location>
</feature>
<feature type="compositionally biased region" description="Low complexity" evidence="1">
    <location>
        <begin position="283"/>
        <end position="296"/>
    </location>
</feature>
<dbReference type="InterPro" id="IPR024593">
    <property type="entry name" value="DUF3444"/>
</dbReference>
<protein>
    <recommendedName>
        <fullName evidence="2">J domain-containing protein</fullName>
    </recommendedName>
</protein>
<evidence type="ECO:0000313" key="3">
    <source>
        <dbReference type="EMBL" id="ERN16853.1"/>
    </source>
</evidence>
<reference evidence="4" key="1">
    <citation type="journal article" date="2013" name="Science">
        <title>The Amborella genome and the evolution of flowering plants.</title>
        <authorList>
            <consortium name="Amborella Genome Project"/>
        </authorList>
    </citation>
    <scope>NUCLEOTIDE SEQUENCE [LARGE SCALE GENOMIC DNA]</scope>
</reference>
<dbReference type="PRINTS" id="PR00625">
    <property type="entry name" value="JDOMAIN"/>
</dbReference>
<feature type="compositionally biased region" description="Basic and acidic residues" evidence="1">
    <location>
        <begin position="441"/>
        <end position="465"/>
    </location>
</feature>
<dbReference type="KEGG" id="atr:18445183"/>
<feature type="compositionally biased region" description="Polar residues" evidence="1">
    <location>
        <begin position="740"/>
        <end position="749"/>
    </location>
</feature>
<dbReference type="OMA" id="CFEERQV"/>
<dbReference type="HOGENOM" id="CLU_004676_2_0_1"/>
<feature type="region of interest" description="Disordered" evidence="1">
    <location>
        <begin position="703"/>
        <end position="778"/>
    </location>
</feature>
<dbReference type="STRING" id="13333.U5D8Y5"/>
<feature type="region of interest" description="Disordered" evidence="1">
    <location>
        <begin position="136"/>
        <end position="164"/>
    </location>
</feature>
<accession>U5D8Y5</accession>
<feature type="region of interest" description="Disordered" evidence="1">
    <location>
        <begin position="1070"/>
        <end position="1095"/>
    </location>
</feature>
<dbReference type="AlphaFoldDB" id="U5D8Y5"/>
<dbReference type="InterPro" id="IPR001623">
    <property type="entry name" value="DnaJ_domain"/>
</dbReference>
<dbReference type="CDD" id="cd06257">
    <property type="entry name" value="DnaJ"/>
    <property type="match status" value="1"/>
</dbReference>
<dbReference type="PANTHER" id="PTHR45089">
    <property type="entry name" value="DNAJ HEAT SHOCK AMINO-TERMINAL DOMAIN PROTEIN-RELATED"/>
    <property type="match status" value="1"/>
</dbReference>
<dbReference type="Pfam" id="PF00226">
    <property type="entry name" value="DnaJ"/>
    <property type="match status" value="1"/>
</dbReference>
<sequence length="1095" mass="123184">MECNKEEALRAKGIAEKKMEKKDFVGAKKIILKAQQLCSDLENLPQMLSVCEVHCSAEVKVGGSEIDWYGILQVEHTADDNLIKKQYRKLALLLHPDKNKFSGAESAFKLIGEAMRVLSDRGKRSLHDMKIRAYMSNPKPAPRRQPQAPARASNARKQSGVQNNFVPNHTGPQFSGLTRPPQPNAPANVTGTFWTLCPHCRVRYQYYSNIMNRPIRCQSCFKTFIAYNIGMQGGAPAANLGHAWNQASVPSNERPQPFVPSGVFSAKGMAGQAGAPPENIAPFGTSSFFQGTTSGSMKQAEAGSASGKEPEVGPKQEEVSKQAQHEKPNAATAKSRRRSRLVVESSESDADSTDSEEVAEGLPADGFVGVNGQNPRRSSRNRQHVSYNEDESDDDFMKHSHSKKARVDAKSSGDMDGQSNAKFSSKKKETEEPARTSTPSEAKRDAKKNGSVVKEEIEQNGKEEMEASDEVEENSKDRSNCSEPSDGVDNESDGQVAPETLEYQEPEFHDFDEERKEEHFKPEQVWAIYDNHDGMPRYYARIIKVFSLPFKLRILWFEPSPTRNEEIEWAEEELPVACGGFKSGAYDFSEDRLMFSHLVSFRKVSRSLRIYPLKGDVWALFKDWDINWKSDPDKHKKHKYEVVEVTSDFVESTGATVVYLVQVNGFRTLFHRLAKKGKEVTFQITRDQMFRFSHQVPAYRMRGDERDGIPQGSMELDPASLPSDVKDLVLPETPVKKVGSNHTGSSPRNASGKEKMVGGPESPLTPRRSARFGPSPSVIIQDTPDVESKEQVWNGINGTSNKKPMETIPSKCTVKDESKDDGVSLFRRPSTSVPPDADVMEYPDPEFHDFDSRKTPEFLKPEQIWALYDERDGLPRFYARINKVKHADELRVKVTWLEPFPSNDKEARWLNHKLPIVCGKFRMGKTDTLSGMSPFSHQVIFKPTGDRSSYQIYPQKGELWALYKNWSIGWTQLEYKHYECEAVELLNDFSAELGAKVMFLDKVSGFRTVYKPRKNGAVEAVLPLPREALLRFSHQIPAFRLSFEKHGTAKGSWELDPAALKPEDFCERSTKRRGDVKHRSCRTKLTGGSNGAKES</sequence>
<feature type="compositionally biased region" description="Polar residues" evidence="1">
    <location>
        <begin position="155"/>
        <end position="164"/>
    </location>
</feature>
<dbReference type="eggNOG" id="ENOG502QS8C">
    <property type="taxonomic scope" value="Eukaryota"/>
</dbReference>
<dbReference type="Pfam" id="PF11926">
    <property type="entry name" value="DUF3444"/>
    <property type="match status" value="2"/>
</dbReference>
<dbReference type="InterPro" id="IPR036869">
    <property type="entry name" value="J_dom_sf"/>
</dbReference>
<dbReference type="Gramene" id="ERN16853">
    <property type="protein sequence ID" value="ERN16853"/>
    <property type="gene ID" value="AMTR_s00057p00136560"/>
</dbReference>
<keyword evidence="4" id="KW-1185">Reference proteome</keyword>
<feature type="region of interest" description="Disordered" evidence="1">
    <location>
        <begin position="269"/>
        <end position="495"/>
    </location>
</feature>
<dbReference type="Proteomes" id="UP000017836">
    <property type="component" value="Unassembled WGS sequence"/>
</dbReference>
<proteinExistence type="predicted"/>
<evidence type="ECO:0000256" key="1">
    <source>
        <dbReference type="SAM" id="MobiDB-lite"/>
    </source>
</evidence>
<organism evidence="3 4">
    <name type="scientific">Amborella trichopoda</name>
    <dbReference type="NCBI Taxonomy" id="13333"/>
    <lineage>
        <taxon>Eukaryota</taxon>
        <taxon>Viridiplantae</taxon>
        <taxon>Streptophyta</taxon>
        <taxon>Embryophyta</taxon>
        <taxon>Tracheophyta</taxon>
        <taxon>Spermatophyta</taxon>
        <taxon>Magnoliopsida</taxon>
        <taxon>Amborellales</taxon>
        <taxon>Amborellaceae</taxon>
        <taxon>Amborella</taxon>
    </lineage>
</organism>
<dbReference type="EMBL" id="KI392405">
    <property type="protein sequence ID" value="ERN16853.1"/>
    <property type="molecule type" value="Genomic_DNA"/>
</dbReference>
<dbReference type="Gene3D" id="1.10.287.110">
    <property type="entry name" value="DnaJ domain"/>
    <property type="match status" value="1"/>
</dbReference>
<feature type="domain" description="J" evidence="2">
    <location>
        <begin position="67"/>
        <end position="131"/>
    </location>
</feature>
<dbReference type="OrthoDB" id="10250354at2759"/>
<evidence type="ECO:0000259" key="2">
    <source>
        <dbReference type="PROSITE" id="PS50076"/>
    </source>
</evidence>
<gene>
    <name evidence="3" type="ORF">AMTR_s00057p00136560</name>
</gene>
<name>U5D8Y5_AMBTC</name>
<dbReference type="SMART" id="SM00271">
    <property type="entry name" value="DnaJ"/>
    <property type="match status" value="1"/>
</dbReference>
<feature type="compositionally biased region" description="Basic and acidic residues" evidence="1">
    <location>
        <begin position="308"/>
        <end position="328"/>
    </location>
</feature>
<dbReference type="SUPFAM" id="SSF46565">
    <property type="entry name" value="Chaperone J-domain"/>
    <property type="match status" value="1"/>
</dbReference>
<evidence type="ECO:0000313" key="4">
    <source>
        <dbReference type="Proteomes" id="UP000017836"/>
    </source>
</evidence>